<name>A0A377J620_9HELI</name>
<keyword evidence="1" id="KW-0472">Membrane</keyword>
<dbReference type="Proteomes" id="UP000254841">
    <property type="component" value="Unassembled WGS sequence"/>
</dbReference>
<feature type="transmembrane region" description="Helical" evidence="1">
    <location>
        <begin position="217"/>
        <end position="240"/>
    </location>
</feature>
<dbReference type="AlphaFoldDB" id="A0A377J620"/>
<evidence type="ECO:0000313" key="2">
    <source>
        <dbReference type="EMBL" id="STO97942.1"/>
    </source>
</evidence>
<gene>
    <name evidence="2" type="ORF">NCTC12410_01783</name>
</gene>
<proteinExistence type="predicted"/>
<protein>
    <submittedName>
        <fullName evidence="2">Uncharacterized protein</fullName>
    </submittedName>
</protein>
<reference evidence="2 3" key="1">
    <citation type="submission" date="2018-06" db="EMBL/GenBank/DDBJ databases">
        <authorList>
            <consortium name="Pathogen Informatics"/>
            <person name="Doyle S."/>
        </authorList>
    </citation>
    <scope>NUCLEOTIDE SEQUENCE [LARGE SCALE GENOMIC DNA]</scope>
    <source>
        <strain evidence="2 3">NCTC12410</strain>
    </source>
</reference>
<dbReference type="OrthoDB" id="5325469at2"/>
<evidence type="ECO:0000256" key="1">
    <source>
        <dbReference type="SAM" id="Phobius"/>
    </source>
</evidence>
<keyword evidence="1" id="KW-1133">Transmembrane helix</keyword>
<evidence type="ECO:0000313" key="3">
    <source>
        <dbReference type="Proteomes" id="UP000254841"/>
    </source>
</evidence>
<keyword evidence="1" id="KW-0812">Transmembrane</keyword>
<sequence length="260" mass="30050">MRYYDDFAIVAVFIKRKKLFFISLCVCLILGAFWVQSQIKAIKQERALYHDSQSSTQEKALQYGFIQYNRTQQIQIADKVIQDTLAQFAQEDKITDFRSHLATPFFSIYVVFYTHDNPLPAIIQALESHPVTQEVKSTLAALLPAFKDKEQAAYAKMLISNGFFKIADIPHYIEDPSQRPINKHYIHLDKERLSQKGYSITSTEIIKHHQSLNSNKIWVFMIVCSIMISVFIIFGVENFANLRQRLKQAKVPQADSYISS</sequence>
<accession>A0A377J620</accession>
<organism evidence="2 3">
    <name type="scientific">Helicobacter canis</name>
    <dbReference type="NCBI Taxonomy" id="29419"/>
    <lineage>
        <taxon>Bacteria</taxon>
        <taxon>Pseudomonadati</taxon>
        <taxon>Campylobacterota</taxon>
        <taxon>Epsilonproteobacteria</taxon>
        <taxon>Campylobacterales</taxon>
        <taxon>Helicobacteraceae</taxon>
        <taxon>Helicobacter</taxon>
    </lineage>
</organism>
<dbReference type="RefSeq" id="WP_115012131.1">
    <property type="nucleotide sequence ID" value="NZ_UGHV01000001.1"/>
</dbReference>
<dbReference type="EMBL" id="UGHV01000001">
    <property type="protein sequence ID" value="STO97942.1"/>
    <property type="molecule type" value="Genomic_DNA"/>
</dbReference>